<protein>
    <submittedName>
        <fullName evidence="1">Uncharacterized protein</fullName>
    </submittedName>
</protein>
<proteinExistence type="predicted"/>
<dbReference type="EMBL" id="LVXG01000018">
    <property type="protein sequence ID" value="OQP48051.1"/>
    <property type="molecule type" value="Genomic_DNA"/>
</dbReference>
<gene>
    <name evidence="1" type="ORF">A4H97_29910</name>
</gene>
<evidence type="ECO:0000313" key="1">
    <source>
        <dbReference type="EMBL" id="OQP48051.1"/>
    </source>
</evidence>
<accession>A0A1V9EPP1</accession>
<dbReference type="AlphaFoldDB" id="A0A1V9EPP1"/>
<dbReference type="Proteomes" id="UP000192610">
    <property type="component" value="Unassembled WGS sequence"/>
</dbReference>
<evidence type="ECO:0000313" key="2">
    <source>
        <dbReference type="Proteomes" id="UP000192610"/>
    </source>
</evidence>
<organism evidence="1 2">
    <name type="scientific">Niastella yeongjuensis</name>
    <dbReference type="NCBI Taxonomy" id="354355"/>
    <lineage>
        <taxon>Bacteria</taxon>
        <taxon>Pseudomonadati</taxon>
        <taxon>Bacteroidota</taxon>
        <taxon>Chitinophagia</taxon>
        <taxon>Chitinophagales</taxon>
        <taxon>Chitinophagaceae</taxon>
        <taxon>Niastella</taxon>
    </lineage>
</organism>
<keyword evidence="2" id="KW-1185">Reference proteome</keyword>
<name>A0A1V9EPP1_9BACT</name>
<comment type="caution">
    <text evidence="1">The sequence shown here is derived from an EMBL/GenBank/DDBJ whole genome shotgun (WGS) entry which is preliminary data.</text>
</comment>
<reference evidence="2" key="1">
    <citation type="submission" date="2016-04" db="EMBL/GenBank/DDBJ databases">
        <authorList>
            <person name="Chen L."/>
            <person name="Zhuang W."/>
            <person name="Wang G."/>
        </authorList>
    </citation>
    <scope>NUCLEOTIDE SEQUENCE [LARGE SCALE GENOMIC DNA]</scope>
    <source>
        <strain evidence="2">17621</strain>
    </source>
</reference>
<sequence>MSWKLLPYEERIIEKLPPISIIQIDYLKQKYRYPILRAVSGMNREARGSESIEHEYFWFEMFEDLYWNDKRYKISTIDCFEKWLIEGLQFGLKGGANSRAAGLVRKEITGGRMYRSRIFDAIGNKYFEACVEKLVYSGVDNPMEIARAAFEDAEIWHIDFEEDEEDFLRGVKRALDVYCQMEKRPRIDLKVIEPVQI</sequence>
<dbReference type="RefSeq" id="WP_081200589.1">
    <property type="nucleotide sequence ID" value="NZ_FOCZ01000004.1"/>
</dbReference>